<dbReference type="InterPro" id="IPR000120">
    <property type="entry name" value="Amidase"/>
</dbReference>
<name>A0A7K0DFK2_9NOCA</name>
<evidence type="ECO:0000313" key="7">
    <source>
        <dbReference type="Proteomes" id="UP000431401"/>
    </source>
</evidence>
<organism evidence="6 7">
    <name type="scientific">Nocardia aurantia</name>
    <dbReference type="NCBI Taxonomy" id="2585199"/>
    <lineage>
        <taxon>Bacteria</taxon>
        <taxon>Bacillati</taxon>
        <taxon>Actinomycetota</taxon>
        <taxon>Actinomycetes</taxon>
        <taxon>Mycobacteriales</taxon>
        <taxon>Nocardiaceae</taxon>
        <taxon>Nocardia</taxon>
    </lineage>
</organism>
<feature type="compositionally biased region" description="Polar residues" evidence="4">
    <location>
        <begin position="1"/>
        <end position="14"/>
    </location>
</feature>
<evidence type="ECO:0000256" key="4">
    <source>
        <dbReference type="SAM" id="MobiDB-lite"/>
    </source>
</evidence>
<accession>A0A7K0DFK2</accession>
<dbReference type="Pfam" id="PF01425">
    <property type="entry name" value="Amidase"/>
    <property type="match status" value="1"/>
</dbReference>
<evidence type="ECO:0000313" key="6">
    <source>
        <dbReference type="EMBL" id="MQY24487.1"/>
    </source>
</evidence>
<dbReference type="EMBL" id="WEGI01000001">
    <property type="protein sequence ID" value="MQY24487.1"/>
    <property type="molecule type" value="Genomic_DNA"/>
</dbReference>
<comment type="catalytic activity">
    <reaction evidence="1">
        <text>a monocarboxylic acid amide + H2O = a monocarboxylate + NH4(+)</text>
        <dbReference type="Rhea" id="RHEA:12020"/>
        <dbReference type="ChEBI" id="CHEBI:15377"/>
        <dbReference type="ChEBI" id="CHEBI:28938"/>
        <dbReference type="ChEBI" id="CHEBI:35757"/>
        <dbReference type="ChEBI" id="CHEBI:83628"/>
        <dbReference type="EC" id="3.5.1.4"/>
    </reaction>
</comment>
<keyword evidence="6" id="KW-0378">Hydrolase</keyword>
<protein>
    <recommendedName>
        <fullName evidence="3">amidase</fullName>
        <ecNumber evidence="3">3.5.1.4</ecNumber>
    </recommendedName>
</protein>
<gene>
    <name evidence="6" type="primary">amiB2</name>
    <name evidence="6" type="ORF">NRB56_00350</name>
</gene>
<comment type="caution">
    <text evidence="6">The sequence shown here is derived from an EMBL/GenBank/DDBJ whole genome shotgun (WGS) entry which is preliminary data.</text>
</comment>
<reference evidence="6 7" key="1">
    <citation type="submission" date="2019-10" db="EMBL/GenBank/DDBJ databases">
        <title>Nocardia macrotermitis sp. nov. and Nocardia aurantia sp. nov., isolated from the gut of fungus growing-termite Macrotermes natalensis.</title>
        <authorList>
            <person name="Benndorf R."/>
            <person name="Schwitalla J."/>
            <person name="Martin K."/>
            <person name="De Beer W."/>
            <person name="Kaster A.-K."/>
            <person name="Vollmers J."/>
            <person name="Poulsen M."/>
            <person name="Beemelmanns C."/>
        </authorList>
    </citation>
    <scope>NUCLEOTIDE SEQUENCE [LARGE SCALE GENOMIC DNA]</scope>
    <source>
        <strain evidence="6 7">RB56</strain>
    </source>
</reference>
<evidence type="ECO:0000256" key="3">
    <source>
        <dbReference type="ARBA" id="ARBA00012922"/>
    </source>
</evidence>
<dbReference type="Proteomes" id="UP000431401">
    <property type="component" value="Unassembled WGS sequence"/>
</dbReference>
<dbReference type="InterPro" id="IPR023631">
    <property type="entry name" value="Amidase_dom"/>
</dbReference>
<feature type="region of interest" description="Disordered" evidence="4">
    <location>
        <begin position="1"/>
        <end position="44"/>
    </location>
</feature>
<evidence type="ECO:0000256" key="1">
    <source>
        <dbReference type="ARBA" id="ARBA00001311"/>
    </source>
</evidence>
<dbReference type="PANTHER" id="PTHR11895:SF7">
    <property type="entry name" value="GLUTAMYL-TRNA(GLN) AMIDOTRANSFERASE SUBUNIT A, MITOCHONDRIAL"/>
    <property type="match status" value="1"/>
</dbReference>
<dbReference type="GO" id="GO:0004040">
    <property type="term" value="F:amidase activity"/>
    <property type="evidence" value="ECO:0007669"/>
    <property type="project" value="UniProtKB-EC"/>
</dbReference>
<dbReference type="PANTHER" id="PTHR11895">
    <property type="entry name" value="TRANSAMIDASE"/>
    <property type="match status" value="1"/>
</dbReference>
<dbReference type="InterPro" id="IPR036928">
    <property type="entry name" value="AS_sf"/>
</dbReference>
<dbReference type="SUPFAM" id="SSF75304">
    <property type="entry name" value="Amidase signature (AS) enzymes"/>
    <property type="match status" value="1"/>
</dbReference>
<dbReference type="Gene3D" id="3.90.1300.10">
    <property type="entry name" value="Amidase signature (AS) domain"/>
    <property type="match status" value="1"/>
</dbReference>
<feature type="compositionally biased region" description="Low complexity" evidence="4">
    <location>
        <begin position="23"/>
        <end position="44"/>
    </location>
</feature>
<sequence>MHESTHANITAPTHVNTAPPPHVNTTPPTHVNTTPPPHVNTAAPTQVNTAAGTPVNTVAGTPEHPARAAAAQEVPMSAPIPATATEIAAAVRDGTLRPELVVAEALDRIRTEDPALGAFAVIRAERAPAEARALAERPDLDALPLAGVPIAIKNNIAVAGEVTHGGSRAGGDDPATADHPVVARLRAAGAVVVGLTELPELGLWGVTDTPDRITRSPWNIRYSAGGSSGGSGAAVGAGLVPVAHGNDGLGSVRIPAACCGVVGIKPGRDVVPAEVGADSWGGMVENGVLATTVADAALVLSVLAGRPALADPQPPPPLRIALAAGSPTPLARVDRYWADAARTAASAAAAAGHSVADAPLPNAGGTNAVMLRWLAGAARDAGELPHPDRLQRRSRVHAALGRAVLRAGLIRPRQVDLIETRLLDYFENHDVVITPTLARPAPLARAWHTRGWVANMAANVRFAPFTPLWNLVGWPALSIPIGTHPRTGTPLAAQLAGPPGSEATLLRLAAQLEAARPWQRVAPIR</sequence>
<keyword evidence="7" id="KW-1185">Reference proteome</keyword>
<evidence type="ECO:0000256" key="2">
    <source>
        <dbReference type="ARBA" id="ARBA00009199"/>
    </source>
</evidence>
<evidence type="ECO:0000259" key="5">
    <source>
        <dbReference type="Pfam" id="PF01425"/>
    </source>
</evidence>
<dbReference type="EC" id="3.5.1.4" evidence="3"/>
<dbReference type="AlphaFoldDB" id="A0A7K0DFK2"/>
<comment type="similarity">
    <text evidence="2">Belongs to the amidase family.</text>
</comment>
<proteinExistence type="inferred from homology"/>
<feature type="domain" description="Amidase" evidence="5">
    <location>
        <begin position="101"/>
        <end position="506"/>
    </location>
</feature>